<reference evidence="3 4" key="1">
    <citation type="submission" date="2017-09" db="EMBL/GenBank/DDBJ databases">
        <title>The diverse metabolic capabilities of V. boronicumulans make it an excellent choice for continued studies on novel biodegradation.</title>
        <authorList>
            <person name="Sun S."/>
        </authorList>
    </citation>
    <scope>NUCLEOTIDE SEQUENCE [LARGE SCALE GENOMIC DNA]</scope>
    <source>
        <strain evidence="3 4">J1</strain>
    </source>
</reference>
<proteinExistence type="predicted"/>
<keyword evidence="2" id="KW-0732">Signal</keyword>
<gene>
    <name evidence="3" type="ORF">CKY39_00815</name>
</gene>
<dbReference type="PROSITE" id="PS51257">
    <property type="entry name" value="PROKAR_LIPOPROTEIN"/>
    <property type="match status" value="1"/>
</dbReference>
<name>A0A250DDA0_9BURK</name>
<dbReference type="InterPro" id="IPR021733">
    <property type="entry name" value="DUF3304"/>
</dbReference>
<feature type="region of interest" description="Disordered" evidence="1">
    <location>
        <begin position="163"/>
        <end position="195"/>
    </location>
</feature>
<protein>
    <recommendedName>
        <fullName evidence="5">DUF3304 domain-containing protein</fullName>
    </recommendedName>
</protein>
<evidence type="ECO:0000256" key="2">
    <source>
        <dbReference type="SAM" id="SignalP"/>
    </source>
</evidence>
<evidence type="ECO:0000313" key="3">
    <source>
        <dbReference type="EMBL" id="ATA51929.1"/>
    </source>
</evidence>
<feature type="compositionally biased region" description="Polar residues" evidence="1">
    <location>
        <begin position="184"/>
        <end position="195"/>
    </location>
</feature>
<dbReference type="RefSeq" id="WP_095743119.1">
    <property type="nucleotide sequence ID" value="NZ_CP023284.1"/>
</dbReference>
<accession>A0A250DDA0</accession>
<evidence type="ECO:0008006" key="5">
    <source>
        <dbReference type="Google" id="ProtNLM"/>
    </source>
</evidence>
<dbReference type="EMBL" id="CP023284">
    <property type="protein sequence ID" value="ATA51929.1"/>
    <property type="molecule type" value="Genomic_DNA"/>
</dbReference>
<organism evidence="3 4">
    <name type="scientific">Variovorax boronicumulans</name>
    <dbReference type="NCBI Taxonomy" id="436515"/>
    <lineage>
        <taxon>Bacteria</taxon>
        <taxon>Pseudomonadati</taxon>
        <taxon>Pseudomonadota</taxon>
        <taxon>Betaproteobacteria</taxon>
        <taxon>Burkholderiales</taxon>
        <taxon>Comamonadaceae</taxon>
        <taxon>Variovorax</taxon>
    </lineage>
</organism>
<sequence length="195" mass="21549">MRHPTLALLLLCLSLAACHQADEGPPPSPPEAAAERAASPSSIGMPIRGYNFTNEGVQGFRVNGTYGANISPYGGGGGDTCCTRIPFVWHEGQAVTVKWTIGHYTLPYAQRNHMSFDEQDKFWTQRTLEKVVPVQRYDEPEIVQVFFLPNDELEVWVYKAGPQNPGHPSTRGYPVDPRQAGPVESSNANNTREPR</sequence>
<feature type="signal peptide" evidence="2">
    <location>
        <begin position="1"/>
        <end position="21"/>
    </location>
</feature>
<evidence type="ECO:0000256" key="1">
    <source>
        <dbReference type="SAM" id="MobiDB-lite"/>
    </source>
</evidence>
<dbReference type="Pfam" id="PF11745">
    <property type="entry name" value="DUF3304"/>
    <property type="match status" value="1"/>
</dbReference>
<feature type="chain" id="PRO_5012219481" description="DUF3304 domain-containing protein" evidence="2">
    <location>
        <begin position="22"/>
        <end position="195"/>
    </location>
</feature>
<dbReference type="KEGG" id="vbo:CKY39_00815"/>
<dbReference type="Proteomes" id="UP000217154">
    <property type="component" value="Chromosome"/>
</dbReference>
<evidence type="ECO:0000313" key="4">
    <source>
        <dbReference type="Proteomes" id="UP000217154"/>
    </source>
</evidence>
<dbReference type="AlphaFoldDB" id="A0A250DDA0"/>